<dbReference type="InterPro" id="IPR036864">
    <property type="entry name" value="Zn2-C6_fun-type_DNA-bd_sf"/>
</dbReference>
<feature type="compositionally biased region" description="Basic and acidic residues" evidence="2">
    <location>
        <begin position="321"/>
        <end position="331"/>
    </location>
</feature>
<keyword evidence="1" id="KW-0539">Nucleus</keyword>
<name>A0A8H6CHC0_9LECA</name>
<dbReference type="GO" id="GO:0000981">
    <property type="term" value="F:DNA-binding transcription factor activity, RNA polymerase II-specific"/>
    <property type="evidence" value="ECO:0007669"/>
    <property type="project" value="InterPro"/>
</dbReference>
<dbReference type="PROSITE" id="PS50048">
    <property type="entry name" value="ZN2_CY6_FUNGAL_2"/>
    <property type="match status" value="1"/>
</dbReference>
<evidence type="ECO:0000313" key="5">
    <source>
        <dbReference type="Proteomes" id="UP000593566"/>
    </source>
</evidence>
<feature type="region of interest" description="Disordered" evidence="2">
    <location>
        <begin position="58"/>
        <end position="144"/>
    </location>
</feature>
<dbReference type="CDD" id="cd00067">
    <property type="entry name" value="GAL4"/>
    <property type="match status" value="1"/>
</dbReference>
<dbReference type="InterPro" id="IPR001138">
    <property type="entry name" value="Zn2Cys6_DnaBD"/>
</dbReference>
<dbReference type="GeneID" id="59328636"/>
<reference evidence="4 5" key="1">
    <citation type="journal article" date="2020" name="Genomics">
        <title>Complete, high-quality genomes from long-read metagenomic sequencing of two wolf lichen thalli reveals enigmatic genome architecture.</title>
        <authorList>
            <person name="McKenzie S.K."/>
            <person name="Walston R.F."/>
            <person name="Allen J.L."/>
        </authorList>
    </citation>
    <scope>NUCLEOTIDE SEQUENCE [LARGE SCALE GENOMIC DNA]</scope>
    <source>
        <strain evidence="4">WasteWater1</strain>
    </source>
</reference>
<dbReference type="GO" id="GO:0008270">
    <property type="term" value="F:zinc ion binding"/>
    <property type="evidence" value="ECO:0007669"/>
    <property type="project" value="InterPro"/>
</dbReference>
<sequence>MPSDAAATESPLSNPRGSKRGACDRCRGQKLRCLREDQSQDSHQATCVRCFKAGATCSFGTPKRAGRPPTSHAASPQQRRGNGGGIQKEGGMASRPALNTRGHSGFSDSHADGGQNRRGPGGRGSGRLFGENTADQESEGETEGTTLAHALSPSSLHDTSSILGGDNFDFPAFSASSTATLPWPDETLPSFYNNDAGEASGFDPYGPKDSWAFHTYQAQPMDIQIPSASPMSNEEKIRDAAVNAYGTPAQTYSTNSQLSGASDEAMDLDLPSQSVRTAPFNPTEAPNSRPDRAQDWHGERGRVSASFGMSSTAQSAPSEDLPGKEAAIRPNKENLSVTEFQHRRMQELSELAMDLYAQLAANDPKNHQPTSSATATAFQDQLVGSVLKSSNTFLTLLTSFSEPTAPSSLPSRPPPSTPFINHNDSTCNSSDSGTSPSASVLDQDDPAMDEAVRRPHRKLSAGSSDDSKPPPPIDMTTVLQLLTCYMRIIHLHSIMHAHILDYLLAFLPPATRHVDSVPPVFPGMRVGGVSLDRFGAFQVELVLQISMHVLGKVELALGVPQEYRIGGRKGGGRGVLESSVSGGFVKCLMREEAGRGKRVECIMERLEDLRRVLREAMDF</sequence>
<gene>
    <name evidence="4" type="ORF">HO133_000217</name>
</gene>
<organism evidence="4 5">
    <name type="scientific">Letharia lupina</name>
    <dbReference type="NCBI Taxonomy" id="560253"/>
    <lineage>
        <taxon>Eukaryota</taxon>
        <taxon>Fungi</taxon>
        <taxon>Dikarya</taxon>
        <taxon>Ascomycota</taxon>
        <taxon>Pezizomycotina</taxon>
        <taxon>Lecanoromycetes</taxon>
        <taxon>OSLEUM clade</taxon>
        <taxon>Lecanoromycetidae</taxon>
        <taxon>Lecanorales</taxon>
        <taxon>Lecanorineae</taxon>
        <taxon>Parmeliaceae</taxon>
        <taxon>Letharia</taxon>
    </lineage>
</organism>
<dbReference type="RefSeq" id="XP_037152592.1">
    <property type="nucleotide sequence ID" value="XM_037291157.1"/>
</dbReference>
<dbReference type="Gene3D" id="4.10.240.10">
    <property type="entry name" value="Zn(2)-C6 fungal-type DNA-binding domain"/>
    <property type="match status" value="1"/>
</dbReference>
<feature type="domain" description="Zn(2)-C6 fungal-type" evidence="3">
    <location>
        <begin position="22"/>
        <end position="59"/>
    </location>
</feature>
<dbReference type="AlphaFoldDB" id="A0A8H6CHC0"/>
<feature type="region of interest" description="Disordered" evidence="2">
    <location>
        <begin position="274"/>
        <end position="331"/>
    </location>
</feature>
<dbReference type="SUPFAM" id="SSF57701">
    <property type="entry name" value="Zn2/Cys6 DNA-binding domain"/>
    <property type="match status" value="1"/>
</dbReference>
<comment type="caution">
    <text evidence="4">The sequence shown here is derived from an EMBL/GenBank/DDBJ whole genome shotgun (WGS) entry which is preliminary data.</text>
</comment>
<feature type="compositionally biased region" description="Polar residues" evidence="2">
    <location>
        <begin position="307"/>
        <end position="317"/>
    </location>
</feature>
<evidence type="ECO:0000313" key="4">
    <source>
        <dbReference type="EMBL" id="KAF6223375.1"/>
    </source>
</evidence>
<feature type="compositionally biased region" description="Polar residues" evidence="2">
    <location>
        <begin position="419"/>
        <end position="440"/>
    </location>
</feature>
<feature type="region of interest" description="Disordered" evidence="2">
    <location>
        <begin position="1"/>
        <end position="23"/>
    </location>
</feature>
<dbReference type="EMBL" id="JACCJB010000010">
    <property type="protein sequence ID" value="KAF6223375.1"/>
    <property type="molecule type" value="Genomic_DNA"/>
</dbReference>
<dbReference type="Proteomes" id="UP000593566">
    <property type="component" value="Unassembled WGS sequence"/>
</dbReference>
<protein>
    <recommendedName>
        <fullName evidence="3">Zn(2)-C6 fungal-type domain-containing protein</fullName>
    </recommendedName>
</protein>
<proteinExistence type="predicted"/>
<evidence type="ECO:0000256" key="1">
    <source>
        <dbReference type="ARBA" id="ARBA00023242"/>
    </source>
</evidence>
<evidence type="ECO:0000259" key="3">
    <source>
        <dbReference type="PROSITE" id="PS50048"/>
    </source>
</evidence>
<feature type="compositionally biased region" description="Basic and acidic residues" evidence="2">
    <location>
        <begin position="289"/>
        <end position="302"/>
    </location>
</feature>
<feature type="region of interest" description="Disordered" evidence="2">
    <location>
        <begin position="402"/>
        <end position="472"/>
    </location>
</feature>
<evidence type="ECO:0000256" key="2">
    <source>
        <dbReference type="SAM" id="MobiDB-lite"/>
    </source>
</evidence>
<accession>A0A8H6CHC0</accession>
<keyword evidence="5" id="KW-1185">Reference proteome</keyword>